<dbReference type="InterPro" id="IPR001345">
    <property type="entry name" value="PG/BPGM_mutase_AS"/>
</dbReference>
<dbReference type="EMBL" id="CP123584">
    <property type="protein sequence ID" value="WZK87696.1"/>
    <property type="molecule type" value="Genomic_DNA"/>
</dbReference>
<evidence type="ECO:0000313" key="1">
    <source>
        <dbReference type="EMBL" id="WZK87696.1"/>
    </source>
</evidence>
<dbReference type="Proteomes" id="UP001623232">
    <property type="component" value="Chromosome"/>
</dbReference>
<proteinExistence type="predicted"/>
<sequence>MVGFPKIWLLRHGETHWNAQGRIQGQLESDLTALGKEQAQAQARIMAPVLAANPACFVSPLGRAQQTAQIALGGRSFTTDQRLAEAYAGALQGLTRPEADSRWPGIIAANPNSLDLFCEAPDGEGYASFLARISDFMTHLRGPSVVVAHGLLGQVIRGLVLGLERRDMAVLPNEQGCVYLLENGTETVLR</sequence>
<organism evidence="1 2">
    <name type="scientific">Aliisedimentitalea scapharcae</name>
    <dbReference type="NCBI Taxonomy" id="1524259"/>
    <lineage>
        <taxon>Bacteria</taxon>
        <taxon>Pseudomonadati</taxon>
        <taxon>Pseudomonadota</taxon>
        <taxon>Alphaproteobacteria</taxon>
        <taxon>Rhodobacterales</taxon>
        <taxon>Roseobacteraceae</taxon>
        <taxon>Aliisedimentitalea</taxon>
    </lineage>
</organism>
<protein>
    <submittedName>
        <fullName evidence="1">Histidine phosphatase family protein</fullName>
        <ecNumber evidence="1">3.1.3.-</ecNumber>
    </submittedName>
</protein>
<keyword evidence="1" id="KW-0378">Hydrolase</keyword>
<accession>A0ABZ2XSM2</accession>
<dbReference type="SUPFAM" id="SSF53254">
    <property type="entry name" value="Phosphoglycerate mutase-like"/>
    <property type="match status" value="1"/>
</dbReference>
<reference evidence="1 2" key="1">
    <citation type="submission" date="2023-04" db="EMBL/GenBank/DDBJ databases">
        <title>Complete genome sequence of Alisedimentitalea scapharcae.</title>
        <authorList>
            <person name="Rong J.-C."/>
            <person name="Yi M.-L."/>
            <person name="Zhao Q."/>
        </authorList>
    </citation>
    <scope>NUCLEOTIDE SEQUENCE [LARGE SCALE GENOMIC DNA]</scope>
    <source>
        <strain evidence="1 2">KCTC 42119</strain>
    </source>
</reference>
<evidence type="ECO:0000313" key="2">
    <source>
        <dbReference type="Proteomes" id="UP001623232"/>
    </source>
</evidence>
<dbReference type="CDD" id="cd07067">
    <property type="entry name" value="HP_PGM_like"/>
    <property type="match status" value="1"/>
</dbReference>
<dbReference type="InterPro" id="IPR050275">
    <property type="entry name" value="PGM_Phosphatase"/>
</dbReference>
<dbReference type="Pfam" id="PF00300">
    <property type="entry name" value="His_Phos_1"/>
    <property type="match status" value="1"/>
</dbReference>
<dbReference type="GO" id="GO:0016787">
    <property type="term" value="F:hydrolase activity"/>
    <property type="evidence" value="ECO:0007669"/>
    <property type="project" value="UniProtKB-KW"/>
</dbReference>
<dbReference type="SMART" id="SM00855">
    <property type="entry name" value="PGAM"/>
    <property type="match status" value="1"/>
</dbReference>
<dbReference type="PROSITE" id="PS00175">
    <property type="entry name" value="PG_MUTASE"/>
    <property type="match status" value="1"/>
</dbReference>
<dbReference type="EC" id="3.1.3.-" evidence="1"/>
<dbReference type="InterPro" id="IPR013078">
    <property type="entry name" value="His_Pase_superF_clade-1"/>
</dbReference>
<dbReference type="Gene3D" id="3.40.50.1240">
    <property type="entry name" value="Phosphoglycerate mutase-like"/>
    <property type="match status" value="1"/>
</dbReference>
<dbReference type="RefSeq" id="WP_406644983.1">
    <property type="nucleotide sequence ID" value="NZ_CP123584.1"/>
</dbReference>
<dbReference type="InterPro" id="IPR029033">
    <property type="entry name" value="His_PPase_superfam"/>
</dbReference>
<dbReference type="PANTHER" id="PTHR48100:SF59">
    <property type="entry name" value="ADENOSYLCOBALAMIN_ALPHA-RIBAZOLE PHOSPHATASE"/>
    <property type="match status" value="1"/>
</dbReference>
<name>A0ABZ2XSM2_9RHOB</name>
<gene>
    <name evidence="1" type="ORF">QEZ52_13910</name>
</gene>
<dbReference type="PANTHER" id="PTHR48100">
    <property type="entry name" value="BROAD-SPECIFICITY PHOSPHATASE YOR283W-RELATED"/>
    <property type="match status" value="1"/>
</dbReference>
<keyword evidence="2" id="KW-1185">Reference proteome</keyword>
<dbReference type="PIRSF" id="PIRSF000709">
    <property type="entry name" value="6PFK_2-Ptase"/>
    <property type="match status" value="1"/>
</dbReference>